<reference evidence="2 3" key="1">
    <citation type="submission" date="2021-02" db="EMBL/GenBank/DDBJ databases">
        <title>De Novo genome assembly of isolated myxobacteria.</title>
        <authorList>
            <person name="Stevens D.C."/>
        </authorList>
    </citation>
    <scope>NUCLEOTIDE SEQUENCE [LARGE SCALE GENOMIC DNA]</scope>
    <source>
        <strain evidence="3">SCPEA02</strain>
    </source>
</reference>
<evidence type="ECO:0000313" key="3">
    <source>
        <dbReference type="Proteomes" id="UP000662747"/>
    </source>
</evidence>
<dbReference type="RefSeq" id="WP_206723489.1">
    <property type="nucleotide sequence ID" value="NZ_CP071090.1"/>
</dbReference>
<dbReference type="EMBL" id="CP071090">
    <property type="protein sequence ID" value="QSQ21912.1"/>
    <property type="molecule type" value="Genomic_DNA"/>
</dbReference>
<dbReference type="Proteomes" id="UP000662747">
    <property type="component" value="Chromosome"/>
</dbReference>
<evidence type="ECO:0000313" key="2">
    <source>
        <dbReference type="EMBL" id="QSQ21912.1"/>
    </source>
</evidence>
<keyword evidence="3" id="KW-1185">Reference proteome</keyword>
<proteinExistence type="predicted"/>
<sequence length="174" mass="18436">MGWACALPQVITREEDPSIVFPHFFEQPATELGAQGGTYELDGATLRALTVAANDFLPPGAKRPACWDRQESHRYRVIRHAEVIFVRIDEDPRACGQLTPAMHSGASYAISMDGRILRSLMDGQPDGALPSEPPGAGEDGVPAQPGVSSQSSETQGGPSHAPPISSPDAGVPRP</sequence>
<organism evidence="2 3">
    <name type="scientific">Pyxidicoccus parkwayensis</name>
    <dbReference type="NCBI Taxonomy" id="2813578"/>
    <lineage>
        <taxon>Bacteria</taxon>
        <taxon>Pseudomonadati</taxon>
        <taxon>Myxococcota</taxon>
        <taxon>Myxococcia</taxon>
        <taxon>Myxococcales</taxon>
        <taxon>Cystobacterineae</taxon>
        <taxon>Myxococcaceae</taxon>
        <taxon>Pyxidicoccus</taxon>
    </lineage>
</organism>
<name>A0ABX7NSR3_9BACT</name>
<gene>
    <name evidence="2" type="ORF">JY651_43330</name>
</gene>
<accession>A0ABX7NSR3</accession>
<feature type="compositionally biased region" description="Polar residues" evidence="1">
    <location>
        <begin position="146"/>
        <end position="157"/>
    </location>
</feature>
<evidence type="ECO:0000256" key="1">
    <source>
        <dbReference type="SAM" id="MobiDB-lite"/>
    </source>
</evidence>
<protein>
    <submittedName>
        <fullName evidence="2">Uncharacterized protein</fullName>
    </submittedName>
</protein>
<feature type="region of interest" description="Disordered" evidence="1">
    <location>
        <begin position="120"/>
        <end position="174"/>
    </location>
</feature>